<evidence type="ECO:0000256" key="1">
    <source>
        <dbReference type="ARBA" id="ARBA00023002"/>
    </source>
</evidence>
<dbReference type="OrthoDB" id="37537at2759"/>
<dbReference type="PANTHER" id="PTHR43625:SF40">
    <property type="entry name" value="ALDO-KETO REDUCTASE YAKC [NADP(+)]"/>
    <property type="match status" value="1"/>
</dbReference>
<organism evidence="3 4">
    <name type="scientific">Aspergillus versicolor CBS 583.65</name>
    <dbReference type="NCBI Taxonomy" id="1036611"/>
    <lineage>
        <taxon>Eukaryota</taxon>
        <taxon>Fungi</taxon>
        <taxon>Dikarya</taxon>
        <taxon>Ascomycota</taxon>
        <taxon>Pezizomycotina</taxon>
        <taxon>Eurotiomycetes</taxon>
        <taxon>Eurotiomycetidae</taxon>
        <taxon>Eurotiales</taxon>
        <taxon>Aspergillaceae</taxon>
        <taxon>Aspergillus</taxon>
        <taxon>Aspergillus subgen. Nidulantes</taxon>
    </lineage>
</organism>
<dbReference type="InterPro" id="IPR050791">
    <property type="entry name" value="Aldo-Keto_reductase"/>
</dbReference>
<dbReference type="RefSeq" id="XP_040673925.1">
    <property type="nucleotide sequence ID" value="XM_040808831.1"/>
</dbReference>
<dbReference type="VEuPathDB" id="FungiDB:ASPVEDRAFT_179352"/>
<proteinExistence type="predicted"/>
<dbReference type="InterPro" id="IPR020471">
    <property type="entry name" value="AKR"/>
</dbReference>
<evidence type="ECO:0000313" key="4">
    <source>
        <dbReference type="Proteomes" id="UP000184073"/>
    </source>
</evidence>
<name>A0A1L9Q321_ASPVE</name>
<reference evidence="4" key="1">
    <citation type="journal article" date="2017" name="Genome Biol.">
        <title>Comparative genomics reveals high biological diversity and specific adaptations in the industrially and medically important fungal genus Aspergillus.</title>
        <authorList>
            <person name="de Vries R.P."/>
            <person name="Riley R."/>
            <person name="Wiebenga A."/>
            <person name="Aguilar-Osorio G."/>
            <person name="Amillis S."/>
            <person name="Uchima C.A."/>
            <person name="Anderluh G."/>
            <person name="Asadollahi M."/>
            <person name="Askin M."/>
            <person name="Barry K."/>
            <person name="Battaglia E."/>
            <person name="Bayram O."/>
            <person name="Benocci T."/>
            <person name="Braus-Stromeyer S.A."/>
            <person name="Caldana C."/>
            <person name="Canovas D."/>
            <person name="Cerqueira G.C."/>
            <person name="Chen F."/>
            <person name="Chen W."/>
            <person name="Choi C."/>
            <person name="Clum A."/>
            <person name="Dos Santos R.A."/>
            <person name="Damasio A.R."/>
            <person name="Diallinas G."/>
            <person name="Emri T."/>
            <person name="Fekete E."/>
            <person name="Flipphi M."/>
            <person name="Freyberg S."/>
            <person name="Gallo A."/>
            <person name="Gournas C."/>
            <person name="Habgood R."/>
            <person name="Hainaut M."/>
            <person name="Harispe M.L."/>
            <person name="Henrissat B."/>
            <person name="Hilden K.S."/>
            <person name="Hope R."/>
            <person name="Hossain A."/>
            <person name="Karabika E."/>
            <person name="Karaffa L."/>
            <person name="Karanyi Z."/>
            <person name="Krasevec N."/>
            <person name="Kuo A."/>
            <person name="Kusch H."/>
            <person name="LaButti K."/>
            <person name="Lagendijk E.L."/>
            <person name="Lapidus A."/>
            <person name="Levasseur A."/>
            <person name="Lindquist E."/>
            <person name="Lipzen A."/>
            <person name="Logrieco A.F."/>
            <person name="MacCabe A."/>
            <person name="Maekelae M.R."/>
            <person name="Malavazi I."/>
            <person name="Melin P."/>
            <person name="Meyer V."/>
            <person name="Mielnichuk N."/>
            <person name="Miskei M."/>
            <person name="Molnar A.P."/>
            <person name="Mule G."/>
            <person name="Ngan C.Y."/>
            <person name="Orejas M."/>
            <person name="Orosz E."/>
            <person name="Ouedraogo J.P."/>
            <person name="Overkamp K.M."/>
            <person name="Park H.-S."/>
            <person name="Perrone G."/>
            <person name="Piumi F."/>
            <person name="Punt P.J."/>
            <person name="Ram A.F."/>
            <person name="Ramon A."/>
            <person name="Rauscher S."/>
            <person name="Record E."/>
            <person name="Riano-Pachon D.M."/>
            <person name="Robert V."/>
            <person name="Roehrig J."/>
            <person name="Ruller R."/>
            <person name="Salamov A."/>
            <person name="Salih N.S."/>
            <person name="Samson R.A."/>
            <person name="Sandor E."/>
            <person name="Sanguinetti M."/>
            <person name="Schuetze T."/>
            <person name="Sepcic K."/>
            <person name="Shelest E."/>
            <person name="Sherlock G."/>
            <person name="Sophianopoulou V."/>
            <person name="Squina F.M."/>
            <person name="Sun H."/>
            <person name="Susca A."/>
            <person name="Todd R.B."/>
            <person name="Tsang A."/>
            <person name="Unkles S.E."/>
            <person name="van de Wiele N."/>
            <person name="van Rossen-Uffink D."/>
            <person name="Oliveira J.V."/>
            <person name="Vesth T.C."/>
            <person name="Visser J."/>
            <person name="Yu J.-H."/>
            <person name="Zhou M."/>
            <person name="Andersen M.R."/>
            <person name="Archer D.B."/>
            <person name="Baker S.E."/>
            <person name="Benoit I."/>
            <person name="Brakhage A.A."/>
            <person name="Braus G.H."/>
            <person name="Fischer R."/>
            <person name="Frisvad J.C."/>
            <person name="Goldman G.H."/>
            <person name="Houbraken J."/>
            <person name="Oakley B."/>
            <person name="Pocsi I."/>
            <person name="Scazzocchio C."/>
            <person name="Seiboth B."/>
            <person name="vanKuyk P.A."/>
            <person name="Wortman J."/>
            <person name="Dyer P.S."/>
            <person name="Grigoriev I.V."/>
        </authorList>
    </citation>
    <scope>NUCLEOTIDE SEQUENCE [LARGE SCALE GENOMIC DNA]</scope>
    <source>
        <strain evidence="4">CBS 583.65</strain>
    </source>
</reference>
<accession>A0A1L9Q321</accession>
<protein>
    <recommendedName>
        <fullName evidence="2">NADP-dependent oxidoreductase domain-containing protein</fullName>
    </recommendedName>
</protein>
<dbReference type="SUPFAM" id="SSF51430">
    <property type="entry name" value="NAD(P)-linked oxidoreductase"/>
    <property type="match status" value="1"/>
</dbReference>
<evidence type="ECO:0000259" key="2">
    <source>
        <dbReference type="Pfam" id="PF00248"/>
    </source>
</evidence>
<gene>
    <name evidence="3" type="ORF">ASPVEDRAFT_179352</name>
</gene>
<dbReference type="InterPro" id="IPR023210">
    <property type="entry name" value="NADP_OxRdtase_dom"/>
</dbReference>
<dbReference type="EMBL" id="KV878139">
    <property type="protein sequence ID" value="OJJ08163.1"/>
    <property type="molecule type" value="Genomic_DNA"/>
</dbReference>
<dbReference type="GeneID" id="63724342"/>
<dbReference type="AlphaFoldDB" id="A0A1L9Q321"/>
<dbReference type="STRING" id="1036611.A0A1L9Q321"/>
<sequence>MSVPTRALGRNGPEVSSVGFGLMSIGGAYGAVPSDEDRLALLDRAHAIGQWFWDTADIYGDSEEIIGTWRAKNPDKAKDIFLASKFAIQVYDGFRQIIDTSPEYARTALEKSLKRLQADSIDLYYAHRVDGKTPIEKTVEAMVQFKKEGKIRYLGLSEVSADTLRRAHAVHPISAVQIEYSPFALDIEDPRIGLLETCRELGVAVVAYSPVGRGLLTGRYATRDALTKDIFLNILPRYSEENFPAIQKLLEVIKAVAERNGTTPTQTTLAWLLAREPSVIAIPGTRSIKYLEENTASADIKLTDEANKLITDAVNATKLVGNRYPTEYMPDNYEFGDTPALK</sequence>
<keyword evidence="1" id="KW-0560">Oxidoreductase</keyword>
<dbReference type="Pfam" id="PF00248">
    <property type="entry name" value="Aldo_ket_red"/>
    <property type="match status" value="1"/>
</dbReference>
<evidence type="ECO:0000313" key="3">
    <source>
        <dbReference type="EMBL" id="OJJ08163.1"/>
    </source>
</evidence>
<dbReference type="GO" id="GO:0005737">
    <property type="term" value="C:cytoplasm"/>
    <property type="evidence" value="ECO:0007669"/>
    <property type="project" value="TreeGrafter"/>
</dbReference>
<feature type="domain" description="NADP-dependent oxidoreductase" evidence="2">
    <location>
        <begin position="18"/>
        <end position="313"/>
    </location>
</feature>
<keyword evidence="4" id="KW-1185">Reference proteome</keyword>
<dbReference type="Proteomes" id="UP000184073">
    <property type="component" value="Unassembled WGS sequence"/>
</dbReference>
<dbReference type="Gene3D" id="3.20.20.100">
    <property type="entry name" value="NADP-dependent oxidoreductase domain"/>
    <property type="match status" value="1"/>
</dbReference>
<dbReference type="GO" id="GO:0016491">
    <property type="term" value="F:oxidoreductase activity"/>
    <property type="evidence" value="ECO:0007669"/>
    <property type="project" value="UniProtKB-KW"/>
</dbReference>
<dbReference type="PRINTS" id="PR00069">
    <property type="entry name" value="ALDKETRDTASE"/>
</dbReference>
<dbReference type="PANTHER" id="PTHR43625">
    <property type="entry name" value="AFLATOXIN B1 ALDEHYDE REDUCTASE"/>
    <property type="match status" value="1"/>
</dbReference>
<dbReference type="InterPro" id="IPR036812">
    <property type="entry name" value="NAD(P)_OxRdtase_dom_sf"/>
</dbReference>